<name>A0A8J5XDD1_DIALT</name>
<feature type="region of interest" description="Disordered" evidence="1">
    <location>
        <begin position="1"/>
        <end position="178"/>
    </location>
</feature>
<comment type="caution">
    <text evidence="2">The sequence shown here is derived from an EMBL/GenBank/DDBJ whole genome shotgun (WGS) entry which is preliminary data.</text>
</comment>
<evidence type="ECO:0000313" key="2">
    <source>
        <dbReference type="EMBL" id="KAG8461622.1"/>
    </source>
</evidence>
<feature type="compositionally biased region" description="Polar residues" evidence="1">
    <location>
        <begin position="108"/>
        <end position="124"/>
    </location>
</feature>
<proteinExistence type="predicted"/>
<dbReference type="Proteomes" id="UP000751190">
    <property type="component" value="Unassembled WGS sequence"/>
</dbReference>
<dbReference type="AlphaFoldDB" id="A0A8J5XDD1"/>
<feature type="compositionally biased region" description="Low complexity" evidence="1">
    <location>
        <begin position="28"/>
        <end position="40"/>
    </location>
</feature>
<protein>
    <submittedName>
        <fullName evidence="2">Uncharacterized protein</fullName>
    </submittedName>
</protein>
<reference evidence="2" key="1">
    <citation type="submission" date="2021-05" db="EMBL/GenBank/DDBJ databases">
        <title>The genome of the haptophyte Pavlova lutheri (Diacronema luteri, Pavlovales) - a model for lipid biosynthesis in eukaryotic algae.</title>
        <authorList>
            <person name="Hulatt C.J."/>
            <person name="Posewitz M.C."/>
        </authorList>
    </citation>
    <scope>NUCLEOTIDE SEQUENCE</scope>
    <source>
        <strain evidence="2">NIVA-4/92</strain>
    </source>
</reference>
<evidence type="ECO:0000313" key="3">
    <source>
        <dbReference type="Proteomes" id="UP000751190"/>
    </source>
</evidence>
<accession>A0A8J5XDD1</accession>
<sequence length="178" mass="18211">MPSSGADKDGRNASAPPMRMSLFGRSKAAAPADQPAGSAPEPRKFLGVTIPSMRSRRKSDTAVRDLDAQVTARDLAPTSAAKETGGDATQGDFLMAAKARRRQLAEQGRQTDPSDTASGTSMLDDSSIHVGGAPHPAGAPPPRRIPPTEGGLGDIDAPHAPAIGSGGGLSDIDVPRQN</sequence>
<gene>
    <name evidence="2" type="ORF">KFE25_001226</name>
</gene>
<dbReference type="OrthoDB" id="10528530at2759"/>
<feature type="compositionally biased region" description="Basic and acidic residues" evidence="1">
    <location>
        <begin position="58"/>
        <end position="67"/>
    </location>
</feature>
<evidence type="ECO:0000256" key="1">
    <source>
        <dbReference type="SAM" id="MobiDB-lite"/>
    </source>
</evidence>
<feature type="compositionally biased region" description="Basic and acidic residues" evidence="1">
    <location>
        <begin position="1"/>
        <end position="11"/>
    </location>
</feature>
<keyword evidence="3" id="KW-1185">Reference proteome</keyword>
<organism evidence="2 3">
    <name type="scientific">Diacronema lutheri</name>
    <name type="common">Unicellular marine alga</name>
    <name type="synonym">Monochrysis lutheri</name>
    <dbReference type="NCBI Taxonomy" id="2081491"/>
    <lineage>
        <taxon>Eukaryota</taxon>
        <taxon>Haptista</taxon>
        <taxon>Haptophyta</taxon>
        <taxon>Pavlovophyceae</taxon>
        <taxon>Pavlovales</taxon>
        <taxon>Pavlovaceae</taxon>
        <taxon>Diacronema</taxon>
    </lineage>
</organism>
<dbReference type="EMBL" id="JAGTXO010000025">
    <property type="protein sequence ID" value="KAG8461622.1"/>
    <property type="molecule type" value="Genomic_DNA"/>
</dbReference>